<evidence type="ECO:0000259" key="2">
    <source>
        <dbReference type="Pfam" id="PF01052"/>
    </source>
</evidence>
<dbReference type="Pfam" id="PF26294">
    <property type="entry name" value="SpaO_N"/>
    <property type="match status" value="1"/>
</dbReference>
<dbReference type="InterPro" id="IPR001543">
    <property type="entry name" value="FliN-like_C"/>
</dbReference>
<evidence type="ECO:0008006" key="7">
    <source>
        <dbReference type="Google" id="ProtNLM"/>
    </source>
</evidence>
<dbReference type="PANTHER" id="PTHR30034:SF5">
    <property type="entry name" value="SECRETION SYSTEM APPARATUS PROTEIN SSAQ"/>
    <property type="match status" value="1"/>
</dbReference>
<dbReference type="Gene3D" id="2.30.330.10">
    <property type="entry name" value="SpoA-like"/>
    <property type="match status" value="1"/>
</dbReference>
<feature type="domain" description="Flagellar motor switch protein FliN-like C-terminal" evidence="2">
    <location>
        <begin position="227"/>
        <end position="295"/>
    </location>
</feature>
<dbReference type="InterPro" id="IPR058805">
    <property type="entry name" value="SpaO_FliMN_C_rel"/>
</dbReference>
<accession>A0AAU8S4E0</accession>
<evidence type="ECO:0000313" key="5">
    <source>
        <dbReference type="EMBL" id="AJQ46096.1"/>
    </source>
</evidence>
<gene>
    <name evidence="5" type="ORF">N805_02160</name>
</gene>
<dbReference type="EMBL" id="CP010979">
    <property type="protein sequence ID" value="AJQ46096.1"/>
    <property type="molecule type" value="Genomic_DNA"/>
</dbReference>
<evidence type="ECO:0000259" key="3">
    <source>
        <dbReference type="Pfam" id="PF26294"/>
    </source>
</evidence>
<evidence type="ECO:0000256" key="1">
    <source>
        <dbReference type="ARBA" id="ARBA00009226"/>
    </source>
</evidence>
<evidence type="ECO:0000259" key="4">
    <source>
        <dbReference type="Pfam" id="PF26304"/>
    </source>
</evidence>
<name>A0AAU8S4E0_PSEPU</name>
<dbReference type="GO" id="GO:0050918">
    <property type="term" value="P:positive chemotaxis"/>
    <property type="evidence" value="ECO:0007669"/>
    <property type="project" value="TreeGrafter"/>
</dbReference>
<dbReference type="AlphaFoldDB" id="A0AAU8S4E0"/>
<dbReference type="InterPro" id="IPR058804">
    <property type="entry name" value="SpaO_N"/>
</dbReference>
<feature type="domain" description="SpaO N-terminal" evidence="3">
    <location>
        <begin position="7"/>
        <end position="137"/>
    </location>
</feature>
<dbReference type="GO" id="GO:0071978">
    <property type="term" value="P:bacterial-type flagellum-dependent swarming motility"/>
    <property type="evidence" value="ECO:0007669"/>
    <property type="project" value="TreeGrafter"/>
</dbReference>
<dbReference type="Pfam" id="PF26304">
    <property type="entry name" value="FliMN_C_rel"/>
    <property type="match status" value="1"/>
</dbReference>
<protein>
    <recommendedName>
        <fullName evidence="7">Flagellar motor switch protein FliN-like C-terminal domain-containing protein</fullName>
    </recommendedName>
</protein>
<dbReference type="Pfam" id="PF01052">
    <property type="entry name" value="FliMN_C"/>
    <property type="match status" value="1"/>
</dbReference>
<comment type="similarity">
    <text evidence="1">Belongs to the FliN/MopA/SpaO family.</text>
</comment>
<dbReference type="SUPFAM" id="SSF101801">
    <property type="entry name" value="Surface presentation of antigens (SPOA)"/>
    <property type="match status" value="1"/>
</dbReference>
<reference evidence="5 6" key="1">
    <citation type="submission" date="2015-02" db="EMBL/GenBank/DDBJ databases">
        <title>Complete Genome Sequencing of Pseudomonas putida S13.1.2.</title>
        <authorList>
            <person name="Chong T.M."/>
            <person name="Chan K.G."/>
            <person name="Dessaux Y."/>
        </authorList>
    </citation>
    <scope>NUCLEOTIDE SEQUENCE [LARGE SCALE GENOMIC DNA]</scope>
    <source>
        <strain evidence="5 6">S13.1.2</strain>
    </source>
</reference>
<organism evidence="5 6">
    <name type="scientific">Pseudomonas putida S13.1.2</name>
    <dbReference type="NCBI Taxonomy" id="1384061"/>
    <lineage>
        <taxon>Bacteria</taxon>
        <taxon>Pseudomonadati</taxon>
        <taxon>Pseudomonadota</taxon>
        <taxon>Gammaproteobacteria</taxon>
        <taxon>Pseudomonadales</taxon>
        <taxon>Pseudomonadaceae</taxon>
        <taxon>Pseudomonas</taxon>
    </lineage>
</organism>
<feature type="domain" description="SpaO FliM/N C-terminal related" evidence="4">
    <location>
        <begin position="154"/>
        <end position="209"/>
    </location>
</feature>
<dbReference type="InterPro" id="IPR036429">
    <property type="entry name" value="SpoA-like_sf"/>
</dbReference>
<dbReference type="PANTHER" id="PTHR30034">
    <property type="entry name" value="FLAGELLAR MOTOR SWITCH PROTEIN FLIM"/>
    <property type="match status" value="1"/>
</dbReference>
<proteinExistence type="inferred from homology"/>
<sequence length="302" mass="33502">MTSTLSLRCVALVESERREAVARWQQEGHPVRLSHPSPETPYIAFWAQGCHGIWQGMIGAREWVQAVAPQWSQWLHQEGAGQEILELFAAVSRPIEIAPDLLDYQRLFDFRLIQGEALQGACLPCIATPQSDLWVMEGPSQRKEPSRPLQAWLQAVPQILRIVLGNSELARLPSRQLARGDVLVIAQQTRQLFMADRCIGQFTFVKQGLHMKLSPPDTPSPSAPCVLSELPVKLEFVLGELTLSMATLNEFIERQVLPLEATAVSHVEVRVGGNCIAVGELVQLGDRLGVELREVGRGIGNE</sequence>
<dbReference type="Proteomes" id="UP000033260">
    <property type="component" value="Chromosome"/>
</dbReference>
<evidence type="ECO:0000313" key="6">
    <source>
        <dbReference type="Proteomes" id="UP000033260"/>
    </source>
</evidence>